<feature type="compositionally biased region" description="Acidic residues" evidence="1">
    <location>
        <begin position="656"/>
        <end position="667"/>
    </location>
</feature>
<dbReference type="AlphaFoldDB" id="A0A9P7MH75"/>
<feature type="region of interest" description="Disordered" evidence="1">
    <location>
        <begin position="644"/>
        <end position="678"/>
    </location>
</feature>
<name>A0A9P7MH75_9HYPO</name>
<dbReference type="Proteomes" id="UP000706124">
    <property type="component" value="Unassembled WGS sequence"/>
</dbReference>
<dbReference type="OrthoDB" id="5307331at2759"/>
<comment type="caution">
    <text evidence="2">The sequence shown here is derived from an EMBL/GenBank/DDBJ whole genome shotgun (WGS) entry which is preliminary data.</text>
</comment>
<organism evidence="2 3">
    <name type="scientific">Claviceps pazoutovae</name>
    <dbReference type="NCBI Taxonomy" id="1649127"/>
    <lineage>
        <taxon>Eukaryota</taxon>
        <taxon>Fungi</taxon>
        <taxon>Dikarya</taxon>
        <taxon>Ascomycota</taxon>
        <taxon>Pezizomycotina</taxon>
        <taxon>Sordariomycetes</taxon>
        <taxon>Hypocreomycetidae</taxon>
        <taxon>Hypocreales</taxon>
        <taxon>Clavicipitaceae</taxon>
        <taxon>Claviceps</taxon>
    </lineage>
</organism>
<feature type="compositionally biased region" description="Polar residues" evidence="1">
    <location>
        <begin position="141"/>
        <end position="175"/>
    </location>
</feature>
<proteinExistence type="predicted"/>
<feature type="compositionally biased region" description="Low complexity" evidence="1">
    <location>
        <begin position="215"/>
        <end position="227"/>
    </location>
</feature>
<feature type="region of interest" description="Disordered" evidence="1">
    <location>
        <begin position="104"/>
        <end position="230"/>
    </location>
</feature>
<reference evidence="2 3" key="1">
    <citation type="journal article" date="2020" name="bioRxiv">
        <title>Whole genome comparisons of ergot fungi reveals the divergence and evolution of species within the genus Claviceps are the result of varying mechanisms driving genome evolution and host range expansion.</title>
        <authorList>
            <person name="Wyka S.A."/>
            <person name="Mondo S.J."/>
            <person name="Liu M."/>
            <person name="Dettman J."/>
            <person name="Nalam V."/>
            <person name="Broders K.D."/>
        </authorList>
    </citation>
    <scope>NUCLEOTIDE SEQUENCE [LARGE SCALE GENOMIC DNA]</scope>
    <source>
        <strain evidence="2 3">CCC 1485</strain>
    </source>
</reference>
<gene>
    <name evidence="2" type="ORF">E4U60_005759</name>
</gene>
<evidence type="ECO:0000313" key="3">
    <source>
        <dbReference type="Proteomes" id="UP000706124"/>
    </source>
</evidence>
<evidence type="ECO:0000313" key="2">
    <source>
        <dbReference type="EMBL" id="KAG5944702.1"/>
    </source>
</evidence>
<protein>
    <submittedName>
        <fullName evidence="2">Uncharacterized protein</fullName>
    </submittedName>
</protein>
<feature type="compositionally biased region" description="Basic and acidic residues" evidence="1">
    <location>
        <begin position="176"/>
        <end position="191"/>
    </location>
</feature>
<keyword evidence="3" id="KW-1185">Reference proteome</keyword>
<dbReference type="EMBL" id="SRPO01000052">
    <property type="protein sequence ID" value="KAG5944702.1"/>
    <property type="molecule type" value="Genomic_DNA"/>
</dbReference>
<sequence length="678" mass="76792">MAEELLAVFSCPEASRGVEQPAEEGFIFTPYVPVSGSCPEPSHHYSPAVSKRDQQEAWITLFRLDYTFKQSIESLYTLYHDKFIALLPNAPRVGLPVQDEGIEAPWSPSSSFPGVTPPPRSPFEFIPLDRGPPRSSEYDSESPSNECDSESPSNECDSESPSNEYDPDSTSGSQSRLDDSEPKAVLDHSTFDHGQQPGTDETRDGMSHQAMTQQGSSSTALLPGSSSEDVPPMVSVGAAENSIMIYHQYSNGELEVPPGSQHVGSIRGINADSDKHFRDMRKAFPFYGTDITAQDGETGYYTYDADGLPVSHDRIFKAQGGTTRMTVDIKRDNVPEREASLWYDTWEYQPESWGPENKFEYTEDAQLLLRNYTTQDIRYYLEKCPRRYVLWVQRVPSQSNKRTLDRSGKQSMEDKCCRWDGCPIEGRAVTGMIRVAFDEFPLQTSQGIKDPFKVAMIMHLWCFEQFLDPVLYLRNGRMHFDTRTFATPLHEAYAPPEHDFGNLGRAEKKNPFSIRLGDGKKSEDVGKVLEMARDPWLERNPMPIVGLPRDYEDSLSYAITSWRDQNKTKSKIRQGIIRHGKESTTQRPANEPEYLRFYGTAIQQHLGSLLGYKAASDNEKASKTRKVPQSLSDEAEEFVDIQLQEAGGRTEQLQGIEEDLYEEDLYEDERPSKRTRKN</sequence>
<accession>A0A9P7MH75</accession>
<evidence type="ECO:0000256" key="1">
    <source>
        <dbReference type="SAM" id="MobiDB-lite"/>
    </source>
</evidence>